<dbReference type="GO" id="GO:0005634">
    <property type="term" value="C:nucleus"/>
    <property type="evidence" value="ECO:0007669"/>
    <property type="project" value="UniProtKB-SubCell"/>
</dbReference>
<dbReference type="GO" id="GO:0008270">
    <property type="term" value="F:zinc ion binding"/>
    <property type="evidence" value="ECO:0007669"/>
    <property type="project" value="InterPro"/>
</dbReference>
<reference evidence="6 7" key="1">
    <citation type="submission" date="2016-06" db="EMBL/GenBank/DDBJ databases">
        <title>Living apart together: crosstalk between the core and supernumerary genomes in a fungal plant pathogen.</title>
        <authorList>
            <person name="Vanheule A."/>
            <person name="Audenaert K."/>
            <person name="Warris S."/>
            <person name="Van De Geest H."/>
            <person name="Schijlen E."/>
            <person name="Hofte M."/>
            <person name="De Saeger S."/>
            <person name="Haesaert G."/>
            <person name="Waalwijk C."/>
            <person name="Van Der Lee T."/>
        </authorList>
    </citation>
    <scope>NUCLEOTIDE SEQUENCE [LARGE SCALE GENOMIC DNA]</scope>
    <source>
        <strain evidence="6 7">2516</strain>
    </source>
</reference>
<comment type="subcellular location">
    <subcellularLocation>
        <location evidence="1">Nucleus</location>
    </subcellularLocation>
</comment>
<dbReference type="PANTHER" id="PTHR31001">
    <property type="entry name" value="UNCHARACTERIZED TRANSCRIPTIONAL REGULATORY PROTEIN"/>
    <property type="match status" value="1"/>
</dbReference>
<evidence type="ECO:0000256" key="4">
    <source>
        <dbReference type="SAM" id="MobiDB-lite"/>
    </source>
</evidence>
<dbReference type="SMART" id="SM00066">
    <property type="entry name" value="GAL4"/>
    <property type="match status" value="1"/>
</dbReference>
<gene>
    <name evidence="6" type="ORF">FPOA_00341</name>
</gene>
<dbReference type="GO" id="GO:0000981">
    <property type="term" value="F:DNA-binding transcription factor activity, RNA polymerase II-specific"/>
    <property type="evidence" value="ECO:0007669"/>
    <property type="project" value="InterPro"/>
</dbReference>
<dbReference type="InterPro" id="IPR007219">
    <property type="entry name" value="XnlR_reg_dom"/>
</dbReference>
<proteinExistence type="predicted"/>
<dbReference type="GO" id="GO:0006351">
    <property type="term" value="P:DNA-templated transcription"/>
    <property type="evidence" value="ECO:0007669"/>
    <property type="project" value="InterPro"/>
</dbReference>
<dbReference type="SUPFAM" id="SSF57701">
    <property type="entry name" value="Zn2/Cys6 DNA-binding domain"/>
    <property type="match status" value="1"/>
</dbReference>
<dbReference type="Pfam" id="PF04082">
    <property type="entry name" value="Fungal_trans"/>
    <property type="match status" value="1"/>
</dbReference>
<protein>
    <recommendedName>
        <fullName evidence="5">Zn(2)-C6 fungal-type domain-containing protein</fullName>
    </recommendedName>
</protein>
<dbReference type="Gene3D" id="4.10.240.10">
    <property type="entry name" value="Zn(2)-C6 fungal-type DNA-binding domain"/>
    <property type="match status" value="1"/>
</dbReference>
<keyword evidence="3" id="KW-0539">Nucleus</keyword>
<name>A0A1B8B0Z9_FUSPO</name>
<comment type="caution">
    <text evidence="6">The sequence shown here is derived from an EMBL/GenBank/DDBJ whole genome shotgun (WGS) entry which is preliminary data.</text>
</comment>
<evidence type="ECO:0000313" key="6">
    <source>
        <dbReference type="EMBL" id="OBS26400.1"/>
    </source>
</evidence>
<evidence type="ECO:0000313" key="7">
    <source>
        <dbReference type="Proteomes" id="UP000091967"/>
    </source>
</evidence>
<dbReference type="CDD" id="cd12148">
    <property type="entry name" value="fungal_TF_MHR"/>
    <property type="match status" value="1"/>
</dbReference>
<evidence type="ECO:0000256" key="1">
    <source>
        <dbReference type="ARBA" id="ARBA00004123"/>
    </source>
</evidence>
<dbReference type="PANTHER" id="PTHR31001:SF84">
    <property type="entry name" value="FUNGAL SPECIFIC TRANSCRIPTION FACTOR"/>
    <property type="match status" value="1"/>
</dbReference>
<evidence type="ECO:0000259" key="5">
    <source>
        <dbReference type="PROSITE" id="PS50048"/>
    </source>
</evidence>
<feature type="domain" description="Zn(2)-C6 fungal-type" evidence="5">
    <location>
        <begin position="66"/>
        <end position="97"/>
    </location>
</feature>
<keyword evidence="7" id="KW-1185">Reference proteome</keyword>
<dbReference type="GO" id="GO:0003677">
    <property type="term" value="F:DNA binding"/>
    <property type="evidence" value="ECO:0007669"/>
    <property type="project" value="InterPro"/>
</dbReference>
<dbReference type="InterPro" id="IPR001138">
    <property type="entry name" value="Zn2Cys6_DnaBD"/>
</dbReference>
<dbReference type="EMBL" id="LYXU01000001">
    <property type="protein sequence ID" value="OBS26400.1"/>
    <property type="molecule type" value="Genomic_DNA"/>
</dbReference>
<dbReference type="Proteomes" id="UP000091967">
    <property type="component" value="Unassembled WGS sequence"/>
</dbReference>
<dbReference type="SMART" id="SM00906">
    <property type="entry name" value="Fungal_trans"/>
    <property type="match status" value="1"/>
</dbReference>
<evidence type="ECO:0000256" key="2">
    <source>
        <dbReference type="ARBA" id="ARBA00022723"/>
    </source>
</evidence>
<dbReference type="InterPro" id="IPR050613">
    <property type="entry name" value="Sec_Metabolite_Reg"/>
</dbReference>
<dbReference type="CDD" id="cd00067">
    <property type="entry name" value="GAL4"/>
    <property type="match status" value="1"/>
</dbReference>
<dbReference type="STRING" id="36050.A0A1B8B0Z9"/>
<accession>A0A1B8B0Z9</accession>
<organism evidence="6 7">
    <name type="scientific">Fusarium poae</name>
    <dbReference type="NCBI Taxonomy" id="36050"/>
    <lineage>
        <taxon>Eukaryota</taxon>
        <taxon>Fungi</taxon>
        <taxon>Dikarya</taxon>
        <taxon>Ascomycota</taxon>
        <taxon>Pezizomycotina</taxon>
        <taxon>Sordariomycetes</taxon>
        <taxon>Hypocreomycetidae</taxon>
        <taxon>Hypocreales</taxon>
        <taxon>Nectriaceae</taxon>
        <taxon>Fusarium</taxon>
    </lineage>
</organism>
<dbReference type="InterPro" id="IPR036864">
    <property type="entry name" value="Zn2-C6_fun-type_DNA-bd_sf"/>
</dbReference>
<feature type="region of interest" description="Disordered" evidence="4">
    <location>
        <begin position="29"/>
        <end position="57"/>
    </location>
</feature>
<dbReference type="PROSITE" id="PS50048">
    <property type="entry name" value="ZN2_CY6_FUNGAL_2"/>
    <property type="match status" value="1"/>
</dbReference>
<dbReference type="PROSITE" id="PS00463">
    <property type="entry name" value="ZN2_CY6_FUNGAL_1"/>
    <property type="match status" value="1"/>
</dbReference>
<feature type="compositionally biased region" description="Polar residues" evidence="4">
    <location>
        <begin position="36"/>
        <end position="46"/>
    </location>
</feature>
<keyword evidence="2" id="KW-0479">Metal-binding</keyword>
<dbReference type="AlphaFoldDB" id="A0A1B8B0Z9"/>
<dbReference type="OMA" id="IVESWHT"/>
<evidence type="ECO:0000256" key="3">
    <source>
        <dbReference type="ARBA" id="ARBA00023242"/>
    </source>
</evidence>
<sequence length="731" mass="82751">MRLRKMSNPMGIFVGPCFDFGKKHLGLHNDAERPESSTGYSSSWSALSPGVMGEGAQRKETSYRSACTECARRKQKCNREWPCNGCQKRKVADKCRFKDTNQPVTERVAVERQRKNRVNIKSSPESLDSEVEDAASDGIDALGYTPSHLLFNLTSRHEAMKSTSQEFVKDPTSFAQLERALRTIPSKPYTDILIQNFLNNVNYHYYIVYPPLFLEQYQQWWALRAENRPLSVQWTCLLLTVCACASQYTNVELQAKLEGDLGHPIQKIAEQYHGAARELASAIPLGHSHLINIQQLLHSCYWFKSEARFVECWHVLNAAIREAQELSIHKEAKADSLSELDLEIRRRVWCILDTWDWQISTLLGRPLIIDRNDCDVSPPSLSLEGYQHPPLTHMKMQSSLIQQISGRFRHIKNVVTHADVQEYQRIVEAWINTFPPPLSVYNPDRSLDASCPWIIMHRHRIRTVAFTMLVQPIRGFLTRPFAIQSMEAELQIRSDGIDYCLELMVSLRGFFDHVYPRDAKYHFVLFCIFDISTVLCSAILHDEQHTLPRRDDVYRAIDEAHALLQSMRTVAKSAKAYGILTRIVQRLPRTTSTYETTAKRPKILAPQVSEVVPSPQVTPLVGGAPNQHNSPPAANFSPSPINIPTPGVPSPVYSLANGPPMAGDFAPPAVYAGPPHCGDWQPQLYMQGPSMFAPTQFTAQGAIFANISDEELGELANVWNYQSLDFSFINS</sequence>